<gene>
    <name evidence="1" type="ORF">S03H2_20511</name>
</gene>
<proteinExistence type="predicted"/>
<accession>X1EWA3</accession>
<evidence type="ECO:0000313" key="1">
    <source>
        <dbReference type="EMBL" id="GAH37661.1"/>
    </source>
</evidence>
<organism evidence="1">
    <name type="scientific">marine sediment metagenome</name>
    <dbReference type="NCBI Taxonomy" id="412755"/>
    <lineage>
        <taxon>unclassified sequences</taxon>
        <taxon>metagenomes</taxon>
        <taxon>ecological metagenomes</taxon>
    </lineage>
</organism>
<reference evidence="1" key="1">
    <citation type="journal article" date="2014" name="Front. Microbiol.">
        <title>High frequency of phylogenetically diverse reductive dehalogenase-homologous genes in deep subseafloor sedimentary metagenomes.</title>
        <authorList>
            <person name="Kawai M."/>
            <person name="Futagami T."/>
            <person name="Toyoda A."/>
            <person name="Takaki Y."/>
            <person name="Nishi S."/>
            <person name="Hori S."/>
            <person name="Arai W."/>
            <person name="Tsubouchi T."/>
            <person name="Morono Y."/>
            <person name="Uchiyama I."/>
            <person name="Ito T."/>
            <person name="Fujiyama A."/>
            <person name="Inagaki F."/>
            <person name="Takami H."/>
        </authorList>
    </citation>
    <scope>NUCLEOTIDE SEQUENCE</scope>
    <source>
        <strain evidence="1">Expedition CK06-06</strain>
    </source>
</reference>
<dbReference type="AlphaFoldDB" id="X1EWA3"/>
<protein>
    <submittedName>
        <fullName evidence="1">Uncharacterized protein</fullName>
    </submittedName>
</protein>
<sequence>MKISERIEGTIENWRIKWAETLKGWMVSWVMNGAVSLFDFFEPDIREETKA</sequence>
<feature type="non-terminal residue" evidence="1">
    <location>
        <position position="51"/>
    </location>
</feature>
<name>X1EWA3_9ZZZZ</name>
<dbReference type="EMBL" id="BARU01010816">
    <property type="protein sequence ID" value="GAH37661.1"/>
    <property type="molecule type" value="Genomic_DNA"/>
</dbReference>
<comment type="caution">
    <text evidence="1">The sequence shown here is derived from an EMBL/GenBank/DDBJ whole genome shotgun (WGS) entry which is preliminary data.</text>
</comment>